<proteinExistence type="predicted"/>
<comment type="caution">
    <text evidence="1">The sequence shown here is derived from an EMBL/GenBank/DDBJ whole genome shotgun (WGS) entry which is preliminary data.</text>
</comment>
<dbReference type="InterPro" id="IPR014721">
    <property type="entry name" value="Ribsml_uS5_D2-typ_fold_subgr"/>
</dbReference>
<dbReference type="InterPro" id="IPR036554">
    <property type="entry name" value="GHMP_kinase_C_sf"/>
</dbReference>
<evidence type="ECO:0000313" key="2">
    <source>
        <dbReference type="Proteomes" id="UP000572680"/>
    </source>
</evidence>
<sequence>MSRAAVDAGPGPALALAADPELRITAHVHERAHGSPPAALRRVRGGLVLLGGAGSALTVALPWGTVVTAGPDPDGAVSLYSMNRYTDAFTAGRGGLRAALAAGAVPPWTAPAVTALLAHADPAPGARLVVNRQLPAETGLMTGAETACAVTLALGDLYGPPARDPAPDPAYAASLHAREGHAMLVTGGAAVRHLPCDLRAAGLRLLVAVVGAGAAASTAGPDADAALVGRAEAALRTGGPAGLGPLLTEAHTPGTAPLDAALDAARAAGALGGRAVGRCVVALVPLEAVPHVRTRVTAALAGRARRPPRFLTATPAGV</sequence>
<dbReference type="SUPFAM" id="SSF55060">
    <property type="entry name" value="GHMP Kinase, C-terminal domain"/>
    <property type="match status" value="1"/>
</dbReference>
<gene>
    <name evidence="1" type="ORF">HNR61_003515</name>
</gene>
<dbReference type="AlphaFoldDB" id="A0A7W3LPG4"/>
<organism evidence="1 2">
    <name type="scientific">Actinomadura namibiensis</name>
    <dbReference type="NCBI Taxonomy" id="182080"/>
    <lineage>
        <taxon>Bacteria</taxon>
        <taxon>Bacillati</taxon>
        <taxon>Actinomycetota</taxon>
        <taxon>Actinomycetes</taxon>
        <taxon>Streptosporangiales</taxon>
        <taxon>Thermomonosporaceae</taxon>
        <taxon>Actinomadura</taxon>
    </lineage>
</organism>
<dbReference type="InterPro" id="IPR020568">
    <property type="entry name" value="Ribosomal_Su5_D2-typ_SF"/>
</dbReference>
<dbReference type="EMBL" id="JACJIA010000004">
    <property type="protein sequence ID" value="MBA8951875.1"/>
    <property type="molecule type" value="Genomic_DNA"/>
</dbReference>
<protein>
    <submittedName>
        <fullName evidence="1">Uncharacterized protein</fullName>
    </submittedName>
</protein>
<dbReference type="Gene3D" id="3.30.230.10">
    <property type="match status" value="1"/>
</dbReference>
<reference evidence="1 2" key="1">
    <citation type="submission" date="2020-08" db="EMBL/GenBank/DDBJ databases">
        <title>Genomic Encyclopedia of Type Strains, Phase IV (KMG-IV): sequencing the most valuable type-strain genomes for metagenomic binning, comparative biology and taxonomic classification.</title>
        <authorList>
            <person name="Goeker M."/>
        </authorList>
    </citation>
    <scope>NUCLEOTIDE SEQUENCE [LARGE SCALE GENOMIC DNA]</scope>
    <source>
        <strain evidence="1 2">DSM 44197</strain>
    </source>
</reference>
<evidence type="ECO:0000313" key="1">
    <source>
        <dbReference type="EMBL" id="MBA8951875.1"/>
    </source>
</evidence>
<dbReference type="SUPFAM" id="SSF54211">
    <property type="entry name" value="Ribosomal protein S5 domain 2-like"/>
    <property type="match status" value="1"/>
</dbReference>
<accession>A0A7W3LPG4</accession>
<dbReference type="Gene3D" id="3.30.70.890">
    <property type="entry name" value="GHMP kinase, C-terminal domain"/>
    <property type="match status" value="1"/>
</dbReference>
<keyword evidence="2" id="KW-1185">Reference proteome</keyword>
<name>A0A7W3LPG4_ACTNM</name>
<dbReference type="Proteomes" id="UP000572680">
    <property type="component" value="Unassembled WGS sequence"/>
</dbReference>
<dbReference type="RefSeq" id="WP_182844187.1">
    <property type="nucleotide sequence ID" value="NZ_BAAALP010000108.1"/>
</dbReference>